<dbReference type="EMBL" id="ON529852">
    <property type="protein sequence ID" value="USN14159.1"/>
    <property type="molecule type" value="Genomic_DNA"/>
</dbReference>
<keyword evidence="1" id="KW-0472">Membrane</keyword>
<proteinExistence type="predicted"/>
<reference evidence="2" key="1">
    <citation type="submission" date="2022-05" db="EMBL/GenBank/DDBJ databases">
        <authorList>
            <person name="Friedrich I."/>
            <person name="Poehlein A."/>
            <person name="Schneider D."/>
            <person name="Hertel R."/>
            <person name="Daniel R."/>
        </authorList>
    </citation>
    <scope>NUCLEOTIDE SEQUENCE</scope>
</reference>
<name>A0A9E7MPT1_9CAUD</name>
<sequence length="103" mass="10839">MQINTRGVLLIAAVALIVLKLAGVIAWPWLAVLVPALVYLAPFIWSLACAIGAVAVGLIFLIGILIVGACASLVEAVQTQRWKAARQAQLKAGALKGPWDLRA</sequence>
<evidence type="ECO:0000313" key="2">
    <source>
        <dbReference type="EMBL" id="USN14159.1"/>
    </source>
</evidence>
<gene>
    <name evidence="2" type="ORF">KABACHOK_03230</name>
</gene>
<feature type="transmembrane region" description="Helical" evidence="1">
    <location>
        <begin position="7"/>
        <end position="31"/>
    </location>
</feature>
<keyword evidence="1" id="KW-1133">Transmembrane helix</keyword>
<protein>
    <submittedName>
        <fullName evidence="2">Uncharacterized protein</fullName>
    </submittedName>
</protein>
<feature type="transmembrane region" description="Helical" evidence="1">
    <location>
        <begin position="43"/>
        <end position="74"/>
    </location>
</feature>
<keyword evidence="3" id="KW-1185">Reference proteome</keyword>
<keyword evidence="1" id="KW-0812">Transmembrane</keyword>
<evidence type="ECO:0000313" key="3">
    <source>
        <dbReference type="Proteomes" id="UP001056685"/>
    </source>
</evidence>
<evidence type="ECO:0000256" key="1">
    <source>
        <dbReference type="SAM" id="Phobius"/>
    </source>
</evidence>
<accession>A0A9E7MPT1</accession>
<organism evidence="2 3">
    <name type="scientific">Brevundimonas phage vB_BpoS-Kabachok</name>
    <dbReference type="NCBI Taxonomy" id="2948600"/>
    <lineage>
        <taxon>Viruses</taxon>
        <taxon>Duplodnaviria</taxon>
        <taxon>Heunggongvirae</taxon>
        <taxon>Uroviricota</taxon>
        <taxon>Caudoviricetes</taxon>
        <taxon>Jeanschmidtviridae</taxon>
        <taxon>Marchewkavirus</taxon>
        <taxon>Marchewkavirus kabachok</taxon>
    </lineage>
</organism>
<dbReference type="Proteomes" id="UP001056685">
    <property type="component" value="Segment"/>
</dbReference>